<dbReference type="InterPro" id="IPR033248">
    <property type="entry name" value="Transketolase_C"/>
</dbReference>
<sequence>MEFAKSSLLLREVNSQVLMQLAEQDGRIVLLDADLMNASAFHQFADRYPNRIFNCGIAESNMIGVAGGLSAVGMIPVAHSFACFASRRVADQIFMSGVYAGQNIKIIGTDPGACNTANGGSHMALEDIGILRSLAGTTIVDPTDETMLRSILPQIIQAPGVSYIRLYRKTNLKIYPDGTAFTLGKAHTVRMGSDVAIIAEGPVMVPEALKAAELLEDAGISARVIDLFTIKPLDAEAVTAAARETGAVLTAENHSVYNGLGSAVAEVLAERRLAVPFGRIGFRDVTGETADVPYILKKFGMDAPAIAGLAKELVALK</sequence>
<dbReference type="SUPFAM" id="SSF52518">
    <property type="entry name" value="Thiamin diphosphate-binding fold (THDP-binding)"/>
    <property type="match status" value="1"/>
</dbReference>
<dbReference type="GO" id="GO:0008661">
    <property type="term" value="F:1-deoxy-D-xylulose-5-phosphate synthase activity"/>
    <property type="evidence" value="ECO:0007669"/>
    <property type="project" value="UniProtKB-EC"/>
</dbReference>
<dbReference type="Proteomes" id="UP000095765">
    <property type="component" value="Unassembled WGS sequence"/>
</dbReference>
<evidence type="ECO:0000256" key="1">
    <source>
        <dbReference type="ARBA" id="ARBA00001964"/>
    </source>
</evidence>
<keyword evidence="5" id="KW-0808">Transferase</keyword>
<dbReference type="PANTHER" id="PTHR43825">
    <property type="entry name" value="PYRUVATE DEHYDROGENASE E1 COMPONENT"/>
    <property type="match status" value="1"/>
</dbReference>
<dbReference type="Pfam" id="PF02780">
    <property type="entry name" value="Transketolase_C"/>
    <property type="match status" value="1"/>
</dbReference>
<dbReference type="Pfam" id="PF02779">
    <property type="entry name" value="Transket_pyr"/>
    <property type="match status" value="1"/>
</dbReference>
<reference evidence="5 6" key="1">
    <citation type="submission" date="2015-09" db="EMBL/GenBank/DDBJ databases">
        <authorList>
            <consortium name="Pathogen Informatics"/>
        </authorList>
    </citation>
    <scope>NUCLEOTIDE SEQUENCE [LARGE SCALE GENOMIC DNA]</scope>
    <source>
        <strain evidence="5 6">2789STDY5834939</strain>
    </source>
</reference>
<dbReference type="InterPro" id="IPR005475">
    <property type="entry name" value="Transketolase-like_Pyr-bd"/>
</dbReference>
<dbReference type="EC" id="2.2.1.7" evidence="5"/>
<dbReference type="InterPro" id="IPR009014">
    <property type="entry name" value="Transketo_C/PFOR_II"/>
</dbReference>
<organism evidence="5 6">
    <name type="scientific">Anaerotruncus colihominis</name>
    <dbReference type="NCBI Taxonomy" id="169435"/>
    <lineage>
        <taxon>Bacteria</taxon>
        <taxon>Bacillati</taxon>
        <taxon>Bacillota</taxon>
        <taxon>Clostridia</taxon>
        <taxon>Eubacteriales</taxon>
        <taxon>Oscillospiraceae</taxon>
        <taxon>Anaerotruncus</taxon>
    </lineage>
</organism>
<evidence type="ECO:0000256" key="2">
    <source>
        <dbReference type="ARBA" id="ARBA00007131"/>
    </source>
</evidence>
<dbReference type="Gene3D" id="3.40.50.920">
    <property type="match status" value="1"/>
</dbReference>
<feature type="domain" description="Transketolase-like pyrimidine-binding" evidence="4">
    <location>
        <begin position="8"/>
        <end position="174"/>
    </location>
</feature>
<dbReference type="AlphaFoldDB" id="A0A174T5F7"/>
<proteinExistence type="inferred from homology"/>
<comment type="cofactor">
    <cofactor evidence="1">
        <name>thiamine diphosphate</name>
        <dbReference type="ChEBI" id="CHEBI:58937"/>
    </cofactor>
</comment>
<dbReference type="GeneID" id="72463424"/>
<keyword evidence="3" id="KW-0786">Thiamine pyrophosphate</keyword>
<dbReference type="CDD" id="cd07033">
    <property type="entry name" value="TPP_PYR_DXS_TK_like"/>
    <property type="match status" value="1"/>
</dbReference>
<gene>
    <name evidence="5" type="primary">dxs_5</name>
    <name evidence="5" type="ORF">ERS852551_02791</name>
</gene>
<evidence type="ECO:0000313" key="6">
    <source>
        <dbReference type="Proteomes" id="UP000095765"/>
    </source>
</evidence>
<dbReference type="RefSeq" id="WP_006876977.1">
    <property type="nucleotide sequence ID" value="NZ_CABIWA010000004.1"/>
</dbReference>
<dbReference type="FunFam" id="3.40.50.970:FF:000129">
    <property type="entry name" value="Transketolase"/>
    <property type="match status" value="1"/>
</dbReference>
<evidence type="ECO:0000259" key="4">
    <source>
        <dbReference type="SMART" id="SM00861"/>
    </source>
</evidence>
<dbReference type="SMART" id="SM00861">
    <property type="entry name" value="Transket_pyr"/>
    <property type="match status" value="1"/>
</dbReference>
<protein>
    <submittedName>
        <fullName evidence="5">1-deoxy-D-xylulose-5-phosphate synthase</fullName>
        <ecNumber evidence="5">2.2.1.7</ecNumber>
    </submittedName>
</protein>
<accession>A0A174T5F7</accession>
<dbReference type="Gene3D" id="3.40.50.970">
    <property type="match status" value="1"/>
</dbReference>
<dbReference type="InterPro" id="IPR029061">
    <property type="entry name" value="THDP-binding"/>
</dbReference>
<dbReference type="SUPFAM" id="SSF52922">
    <property type="entry name" value="TK C-terminal domain-like"/>
    <property type="match status" value="1"/>
</dbReference>
<dbReference type="PANTHER" id="PTHR43825:SF1">
    <property type="entry name" value="TRANSKETOLASE-LIKE PYRIMIDINE-BINDING DOMAIN-CONTAINING PROTEIN"/>
    <property type="match status" value="1"/>
</dbReference>
<dbReference type="InterPro" id="IPR051157">
    <property type="entry name" value="PDH/Transketolase"/>
</dbReference>
<evidence type="ECO:0000313" key="5">
    <source>
        <dbReference type="EMBL" id="CUQ02069.1"/>
    </source>
</evidence>
<comment type="similarity">
    <text evidence="2">Belongs to the transketolase family.</text>
</comment>
<evidence type="ECO:0000256" key="3">
    <source>
        <dbReference type="ARBA" id="ARBA00023052"/>
    </source>
</evidence>
<dbReference type="OrthoDB" id="8732661at2"/>
<name>A0A174T5F7_9FIRM</name>
<dbReference type="EMBL" id="CZBE01000021">
    <property type="protein sequence ID" value="CUQ02069.1"/>
    <property type="molecule type" value="Genomic_DNA"/>
</dbReference>